<dbReference type="OrthoDB" id="15486at2"/>
<accession>A0A285NDI2</accession>
<dbReference type="Proteomes" id="UP000219036">
    <property type="component" value="Unassembled WGS sequence"/>
</dbReference>
<evidence type="ECO:0000313" key="3">
    <source>
        <dbReference type="Proteomes" id="UP000219036"/>
    </source>
</evidence>
<dbReference type="AlphaFoldDB" id="A0A285NDI2"/>
<dbReference type="InterPro" id="IPR002145">
    <property type="entry name" value="CopG"/>
</dbReference>
<keyword evidence="3" id="KW-1185">Reference proteome</keyword>
<dbReference type="InterPro" id="IPR013321">
    <property type="entry name" value="Arc_rbn_hlx_hlx"/>
</dbReference>
<reference evidence="3" key="1">
    <citation type="submission" date="2017-09" db="EMBL/GenBank/DDBJ databases">
        <authorList>
            <person name="Varghese N."/>
            <person name="Submissions S."/>
        </authorList>
    </citation>
    <scope>NUCLEOTIDE SEQUENCE [LARGE SCALE GENOMIC DNA]</scope>
    <source>
        <strain evidence="3">DSM 15103</strain>
    </source>
</reference>
<name>A0A285NDI2_9AQUI</name>
<dbReference type="InterPro" id="IPR010985">
    <property type="entry name" value="Ribbon_hlx_hlx"/>
</dbReference>
<dbReference type="EMBL" id="OBEI01000002">
    <property type="protein sequence ID" value="SNZ06963.1"/>
    <property type="molecule type" value="Genomic_DNA"/>
</dbReference>
<evidence type="ECO:0000313" key="2">
    <source>
        <dbReference type="EMBL" id="SNZ06963.1"/>
    </source>
</evidence>
<evidence type="ECO:0000259" key="1">
    <source>
        <dbReference type="Pfam" id="PF01402"/>
    </source>
</evidence>
<proteinExistence type="predicted"/>
<dbReference type="GO" id="GO:0006355">
    <property type="term" value="P:regulation of DNA-templated transcription"/>
    <property type="evidence" value="ECO:0007669"/>
    <property type="project" value="InterPro"/>
</dbReference>
<dbReference type="Pfam" id="PF01402">
    <property type="entry name" value="RHH_1"/>
    <property type="match status" value="1"/>
</dbReference>
<feature type="domain" description="Ribbon-helix-helix protein CopG" evidence="1">
    <location>
        <begin position="8"/>
        <end position="40"/>
    </location>
</feature>
<protein>
    <submittedName>
        <fullName evidence="2">Ribbon-helix-helix protein, copG family</fullName>
    </submittedName>
</protein>
<dbReference type="Gene3D" id="1.10.1220.10">
    <property type="entry name" value="Met repressor-like"/>
    <property type="match status" value="1"/>
</dbReference>
<dbReference type="RefSeq" id="WP_097000030.1">
    <property type="nucleotide sequence ID" value="NZ_OBEI01000002.1"/>
</dbReference>
<organism evidence="2 3">
    <name type="scientific">Persephonella hydrogeniphila</name>
    <dbReference type="NCBI Taxonomy" id="198703"/>
    <lineage>
        <taxon>Bacteria</taxon>
        <taxon>Pseudomonadati</taxon>
        <taxon>Aquificota</taxon>
        <taxon>Aquificia</taxon>
        <taxon>Aquificales</taxon>
        <taxon>Hydrogenothermaceae</taxon>
        <taxon>Persephonella</taxon>
    </lineage>
</organism>
<dbReference type="CDD" id="cd22235">
    <property type="entry name" value="RHH_CopG_archaea"/>
    <property type="match status" value="1"/>
</dbReference>
<dbReference type="SUPFAM" id="SSF47598">
    <property type="entry name" value="Ribbon-helix-helix"/>
    <property type="match status" value="1"/>
</dbReference>
<gene>
    <name evidence="2" type="ORF">SAMN06265182_0859</name>
</gene>
<sequence length="77" mass="8679">MATTKKLISMDENLAKELENIAKILGTTQSEIIEKALDFYFDYIDGLIAEKVSKDIKEGKIKVKKADEVFKELGIDV</sequence>